<accession>B9XAL8</accession>
<dbReference type="AlphaFoldDB" id="B9XAL8"/>
<dbReference type="OrthoDB" id="196700at2"/>
<comment type="caution">
    <text evidence="2">The sequence shown here is derived from an EMBL/GenBank/DDBJ whole genome shotgun (WGS) entry which is preliminary data.</text>
</comment>
<sequence precursor="true">MKSKKSLVNCMAAFTLMGVALSAKADTTFTVDPGAAWLGYMNVFEIPANGGGYVFGSAWGTADLVATFSGSTLTLAPNSVNDTNSFWYTPSGMPGAVGNKTMDASMYVESSDGSLGGQTITFTGQVLTSTLTTNTDYTSVAFIKDFAPDFSSSVSTTIPLTNGVFSISLATINDPTRHVQYGFETIGPDVWSTDVGNYGVVKIAPVSNTPAAMAITPSLAGANLNLSFPTQNGFAYTVQFKTSVTDASWSMLTVTNGTGSTAVVTDTHASSGRFYRLSIQ</sequence>
<gene>
    <name evidence="2" type="ORF">Cflav_PD5688</name>
</gene>
<evidence type="ECO:0000256" key="1">
    <source>
        <dbReference type="SAM" id="SignalP"/>
    </source>
</evidence>
<feature type="chain" id="PRO_5002894239" evidence="1">
    <location>
        <begin position="26"/>
        <end position="280"/>
    </location>
</feature>
<protein>
    <submittedName>
        <fullName evidence="2">Uncharacterized protein</fullName>
    </submittedName>
</protein>
<dbReference type="Proteomes" id="UP000003688">
    <property type="component" value="Unassembled WGS sequence"/>
</dbReference>
<dbReference type="EMBL" id="ABOX02000002">
    <property type="protein sequence ID" value="EEF63053.1"/>
    <property type="molecule type" value="Genomic_DNA"/>
</dbReference>
<organism evidence="2 3">
    <name type="scientific">Pedosphaera parvula (strain Ellin514)</name>
    <dbReference type="NCBI Taxonomy" id="320771"/>
    <lineage>
        <taxon>Bacteria</taxon>
        <taxon>Pseudomonadati</taxon>
        <taxon>Verrucomicrobiota</taxon>
        <taxon>Pedosphaerae</taxon>
        <taxon>Pedosphaerales</taxon>
        <taxon>Pedosphaeraceae</taxon>
        <taxon>Pedosphaera</taxon>
    </lineage>
</organism>
<keyword evidence="3" id="KW-1185">Reference proteome</keyword>
<dbReference type="STRING" id="320771.Cflav_PD5688"/>
<dbReference type="RefSeq" id="WP_007412866.1">
    <property type="nucleotide sequence ID" value="NZ_ABOX02000002.1"/>
</dbReference>
<evidence type="ECO:0000313" key="2">
    <source>
        <dbReference type="EMBL" id="EEF63053.1"/>
    </source>
</evidence>
<keyword evidence="1" id="KW-0732">Signal</keyword>
<feature type="signal peptide" evidence="1">
    <location>
        <begin position="1"/>
        <end position="25"/>
    </location>
</feature>
<name>B9XAL8_PEDPL</name>
<proteinExistence type="predicted"/>
<reference evidence="2 3" key="1">
    <citation type="journal article" date="2011" name="J. Bacteriol.">
        <title>Genome sequence of 'Pedosphaera parvula' Ellin514, an aerobic Verrucomicrobial isolate from pasture soil.</title>
        <authorList>
            <person name="Kant R."/>
            <person name="van Passel M.W."/>
            <person name="Sangwan P."/>
            <person name="Palva A."/>
            <person name="Lucas S."/>
            <person name="Copeland A."/>
            <person name="Lapidus A."/>
            <person name="Glavina Del Rio T."/>
            <person name="Dalin E."/>
            <person name="Tice H."/>
            <person name="Bruce D."/>
            <person name="Goodwin L."/>
            <person name="Pitluck S."/>
            <person name="Chertkov O."/>
            <person name="Larimer F.W."/>
            <person name="Land M.L."/>
            <person name="Hauser L."/>
            <person name="Brettin T.S."/>
            <person name="Detter J.C."/>
            <person name="Han S."/>
            <person name="de Vos W.M."/>
            <person name="Janssen P.H."/>
            <person name="Smidt H."/>
        </authorList>
    </citation>
    <scope>NUCLEOTIDE SEQUENCE [LARGE SCALE GENOMIC DNA]</scope>
    <source>
        <strain evidence="2 3">Ellin514</strain>
    </source>
</reference>
<evidence type="ECO:0000313" key="3">
    <source>
        <dbReference type="Proteomes" id="UP000003688"/>
    </source>
</evidence>